<dbReference type="PROSITE" id="PS50937">
    <property type="entry name" value="HTH_MERR_2"/>
    <property type="match status" value="1"/>
</dbReference>
<name>A0A4R3Z9C7_9FIRM</name>
<dbReference type="GO" id="GO:0003700">
    <property type="term" value="F:DNA-binding transcription factor activity"/>
    <property type="evidence" value="ECO:0007669"/>
    <property type="project" value="InterPro"/>
</dbReference>
<evidence type="ECO:0000313" key="4">
    <source>
        <dbReference type="Proteomes" id="UP000295515"/>
    </source>
</evidence>
<dbReference type="PANTHER" id="PTHR30204">
    <property type="entry name" value="REDOX-CYCLING DRUG-SENSING TRANSCRIPTIONAL ACTIVATOR SOXR"/>
    <property type="match status" value="1"/>
</dbReference>
<dbReference type="InterPro" id="IPR047057">
    <property type="entry name" value="MerR_fam"/>
</dbReference>
<evidence type="ECO:0000313" key="3">
    <source>
        <dbReference type="EMBL" id="TCW00797.1"/>
    </source>
</evidence>
<dbReference type="GeneID" id="98915094"/>
<dbReference type="InterPro" id="IPR000551">
    <property type="entry name" value="MerR-type_HTH_dom"/>
</dbReference>
<gene>
    <name evidence="3" type="ORF">EDD60_106139</name>
</gene>
<accession>A0A4R3Z9C7</accession>
<reference evidence="3 4" key="1">
    <citation type="submission" date="2019-03" db="EMBL/GenBank/DDBJ databases">
        <title>Genomic Encyclopedia of Type Strains, Phase IV (KMG-IV): sequencing the most valuable type-strain genomes for metagenomic binning, comparative biology and taxonomic classification.</title>
        <authorList>
            <person name="Goeker M."/>
        </authorList>
    </citation>
    <scope>NUCLEOTIDE SEQUENCE [LARGE SCALE GENOMIC DNA]</scope>
    <source>
        <strain evidence="3 4">DSM 29487</strain>
    </source>
</reference>
<comment type="caution">
    <text evidence="3">The sequence shown here is derived from an EMBL/GenBank/DDBJ whole genome shotgun (WGS) entry which is preliminary data.</text>
</comment>
<dbReference type="Gene3D" id="1.10.1660.10">
    <property type="match status" value="1"/>
</dbReference>
<dbReference type="Proteomes" id="UP000295515">
    <property type="component" value="Unassembled WGS sequence"/>
</dbReference>
<dbReference type="RefSeq" id="WP_066446957.1">
    <property type="nucleotide sequence ID" value="NZ_JANKBF010000004.1"/>
</dbReference>
<dbReference type="EMBL" id="SMCQ01000006">
    <property type="protein sequence ID" value="TCW00797.1"/>
    <property type="molecule type" value="Genomic_DNA"/>
</dbReference>
<keyword evidence="1 3" id="KW-0238">DNA-binding</keyword>
<evidence type="ECO:0000256" key="1">
    <source>
        <dbReference type="ARBA" id="ARBA00023125"/>
    </source>
</evidence>
<proteinExistence type="predicted"/>
<evidence type="ECO:0000259" key="2">
    <source>
        <dbReference type="PROSITE" id="PS50937"/>
    </source>
</evidence>
<dbReference type="PANTHER" id="PTHR30204:SF98">
    <property type="entry name" value="HTH-TYPE TRANSCRIPTIONAL REGULATOR ADHR"/>
    <property type="match status" value="1"/>
</dbReference>
<dbReference type="Pfam" id="PF13411">
    <property type="entry name" value="MerR_1"/>
    <property type="match status" value="1"/>
</dbReference>
<dbReference type="GO" id="GO:0003677">
    <property type="term" value="F:DNA binding"/>
    <property type="evidence" value="ECO:0007669"/>
    <property type="project" value="UniProtKB-KW"/>
</dbReference>
<dbReference type="SUPFAM" id="SSF46955">
    <property type="entry name" value="Putative DNA-binding domain"/>
    <property type="match status" value="1"/>
</dbReference>
<organism evidence="3 4">
    <name type="scientific">Longibaculum muris</name>
    <dbReference type="NCBI Taxonomy" id="1796628"/>
    <lineage>
        <taxon>Bacteria</taxon>
        <taxon>Bacillati</taxon>
        <taxon>Bacillota</taxon>
        <taxon>Erysipelotrichia</taxon>
        <taxon>Erysipelotrichales</taxon>
        <taxon>Coprobacillaceae</taxon>
        <taxon>Longibaculum</taxon>
    </lineage>
</organism>
<dbReference type="InterPro" id="IPR009061">
    <property type="entry name" value="DNA-bd_dom_put_sf"/>
</dbReference>
<feature type="domain" description="HTH merR-type" evidence="2">
    <location>
        <begin position="1"/>
        <end position="68"/>
    </location>
</feature>
<protein>
    <submittedName>
        <fullName evidence="3">DNA-binding transcriptional MerR regulator</fullName>
    </submittedName>
</protein>
<keyword evidence="4" id="KW-1185">Reference proteome</keyword>
<dbReference type="AlphaFoldDB" id="A0A4R3Z9C7"/>
<dbReference type="SMART" id="SM00422">
    <property type="entry name" value="HTH_MERR"/>
    <property type="match status" value="1"/>
</dbReference>
<sequence length="120" mass="14276">MKIKEVSEKYNVPMTALRYYEKAGLFNQVKRVNGIREYDDLDIERLSLILTLKKAGVHIENILKYIQLDEQGQSTSIQKIRILKQERNNILDEIHQRQKNLDTLDCLIYKLKEENNENKQ</sequence>